<dbReference type="InterPro" id="IPR010982">
    <property type="entry name" value="Lambda_DNA-bd_dom_sf"/>
</dbReference>
<dbReference type="Pfam" id="PF13443">
    <property type="entry name" value="HTH_26"/>
    <property type="match status" value="1"/>
</dbReference>
<evidence type="ECO:0000313" key="2">
    <source>
        <dbReference type="EMBL" id="CVK21539.1"/>
    </source>
</evidence>
<dbReference type="PROSITE" id="PS50943">
    <property type="entry name" value="HTH_CROC1"/>
    <property type="match status" value="1"/>
</dbReference>
<geneLocation type="plasmid" evidence="3 4">
    <name>pSSP59</name>
</geneLocation>
<dbReference type="EMBL" id="CP146992">
    <property type="protein sequence ID" value="WXA41922.1"/>
    <property type="molecule type" value="Genomic_DNA"/>
</dbReference>
<dbReference type="InterPro" id="IPR001387">
    <property type="entry name" value="Cro/C1-type_HTH"/>
</dbReference>
<dbReference type="EMBL" id="FCOW01000038">
    <property type="protein sequence ID" value="CVK21539.1"/>
    <property type="molecule type" value="Genomic_DNA"/>
</dbReference>
<accession>A0A1U7M9T5</accession>
<name>A0A1U7M9T5_9FIRM</name>
<sequence length="101" mass="11764">MNYGQQLRKILKIKNRTPNSLATKIQCAPSTIYKILGENSKPSLDLLEKICAELKITMAEFFTIEQNEEDILIQEDSEDLPEEAKQALQEFEEFLRLKFKK</sequence>
<evidence type="ECO:0000259" key="1">
    <source>
        <dbReference type="PROSITE" id="PS50943"/>
    </source>
</evidence>
<evidence type="ECO:0000313" key="3">
    <source>
        <dbReference type="EMBL" id="WXA41922.1"/>
    </source>
</evidence>
<dbReference type="Proteomes" id="UP000245702">
    <property type="component" value="Unassembled WGS sequence"/>
</dbReference>
<evidence type="ECO:0000313" key="5">
    <source>
        <dbReference type="Proteomes" id="UP000245702"/>
    </source>
</evidence>
<protein>
    <submittedName>
        <fullName evidence="2">Helix-turn-helix domain protein</fullName>
    </submittedName>
</protein>
<evidence type="ECO:0000313" key="4">
    <source>
        <dbReference type="Proteomes" id="UP000186950"/>
    </source>
</evidence>
<feature type="domain" description="HTH cro/C1-type" evidence="1">
    <location>
        <begin position="7"/>
        <end position="61"/>
    </location>
</feature>
<dbReference type="Gene3D" id="1.10.260.40">
    <property type="entry name" value="lambda repressor-like DNA-binding domains"/>
    <property type="match status" value="1"/>
</dbReference>
<reference evidence="2 5" key="1">
    <citation type="submission" date="2016-01" db="EMBL/GenBank/DDBJ databases">
        <authorList>
            <person name="Brown R."/>
        </authorList>
    </citation>
    <scope>NUCLEOTIDE SEQUENCE [LARGE SCALE GENOMIC DNA]</scope>
    <source>
        <strain evidence="2">Sporomusa sphaeroides DSM 2875</strain>
    </source>
</reference>
<proteinExistence type="predicted"/>
<keyword evidence="5" id="KW-1185">Reference proteome</keyword>
<gene>
    <name evidence="3" type="ORF">SPSPH_047340</name>
    <name evidence="2" type="ORF">SSPH_04231</name>
</gene>
<dbReference type="AlphaFoldDB" id="A0A1U7M9T5"/>
<dbReference type="RefSeq" id="WP_075758126.1">
    <property type="nucleotide sequence ID" value="NZ_CP146992.1"/>
</dbReference>
<dbReference type="SUPFAM" id="SSF47413">
    <property type="entry name" value="lambda repressor-like DNA-binding domains"/>
    <property type="match status" value="1"/>
</dbReference>
<dbReference type="KEGG" id="ssph:SPSPH_047340"/>
<organism evidence="3 4">
    <name type="scientific">Sporomusa sphaeroides DSM 2875</name>
    <dbReference type="NCBI Taxonomy" id="1337886"/>
    <lineage>
        <taxon>Bacteria</taxon>
        <taxon>Bacillati</taxon>
        <taxon>Bacillota</taxon>
        <taxon>Negativicutes</taxon>
        <taxon>Selenomonadales</taxon>
        <taxon>Sporomusaceae</taxon>
        <taxon>Sporomusa</taxon>
    </lineage>
</organism>
<keyword evidence="3" id="KW-0614">Plasmid</keyword>
<reference evidence="3" key="2">
    <citation type="submission" date="2024-03" db="EMBL/GenBank/DDBJ databases">
        <title>Complete genome sequence of Sporomusa sphaeroides DSM 2875T isolated from mud of the Leine river and Sporomusa ovata DSM 2662T isolated from sugar beet leaf silage.</title>
        <authorList>
            <person name="Boeer T."/>
            <person name="Lueschen A."/>
            <person name="Daniel R."/>
            <person name="Poehlein A."/>
        </authorList>
    </citation>
    <scope>NUCLEOTIDE SEQUENCE</scope>
    <source>
        <strain evidence="3">DSM 2875</strain>
        <plasmid evidence="3">pSSP59</plasmid>
    </source>
</reference>
<dbReference type="CDD" id="cd00093">
    <property type="entry name" value="HTH_XRE"/>
    <property type="match status" value="1"/>
</dbReference>
<dbReference type="Proteomes" id="UP000186950">
    <property type="component" value="Plasmid pSSP59"/>
</dbReference>
<dbReference type="GO" id="GO:0003677">
    <property type="term" value="F:DNA binding"/>
    <property type="evidence" value="ECO:0007669"/>
    <property type="project" value="InterPro"/>
</dbReference>
<dbReference type="SMART" id="SM00530">
    <property type="entry name" value="HTH_XRE"/>
    <property type="match status" value="1"/>
</dbReference>